<dbReference type="Proteomes" id="UP001576774">
    <property type="component" value="Unassembled WGS sequence"/>
</dbReference>
<comment type="caution">
    <text evidence="1">The sequence shown here is derived from an EMBL/GenBank/DDBJ whole genome shotgun (WGS) entry which is preliminary data.</text>
</comment>
<evidence type="ECO:0000313" key="2">
    <source>
        <dbReference type="Proteomes" id="UP001576774"/>
    </source>
</evidence>
<gene>
    <name evidence="1" type="ORF">ACE1CC_34490</name>
</gene>
<protein>
    <submittedName>
        <fullName evidence="1">Uncharacterized protein</fullName>
    </submittedName>
</protein>
<keyword evidence="2" id="KW-1185">Reference proteome</keyword>
<dbReference type="EMBL" id="JBHFNQ010000255">
    <property type="protein sequence ID" value="MFB2881985.1"/>
    <property type="molecule type" value="Genomic_DNA"/>
</dbReference>
<accession>A0ABV4XGQ5</accession>
<name>A0ABV4XGQ5_9CYAN</name>
<organism evidence="1 2">
    <name type="scientific">Floridaenema aerugineum BLCC-F46</name>
    <dbReference type="NCBI Taxonomy" id="3153654"/>
    <lineage>
        <taxon>Bacteria</taxon>
        <taxon>Bacillati</taxon>
        <taxon>Cyanobacteriota</taxon>
        <taxon>Cyanophyceae</taxon>
        <taxon>Oscillatoriophycideae</taxon>
        <taxon>Aerosakkonematales</taxon>
        <taxon>Aerosakkonemataceae</taxon>
        <taxon>Floridanema</taxon>
        <taxon>Floridanema aerugineum</taxon>
    </lineage>
</organism>
<evidence type="ECO:0000313" key="1">
    <source>
        <dbReference type="EMBL" id="MFB2881985.1"/>
    </source>
</evidence>
<dbReference type="RefSeq" id="WP_413274945.1">
    <property type="nucleotide sequence ID" value="NZ_JBHFNQ010000255.1"/>
</dbReference>
<proteinExistence type="predicted"/>
<sequence>MYRSLKTISMIAITITTMGVMPSYGLQSRASSNATTSFSNFPASYSQKNQNISSTLLASDQCSSSLGETISTRAVDMVYGRGATFFTDISLPVWKNASYVQRCRIGVAICNSYNGSDFVKIVVRELGGTISLRNTRDTQEAAAIIIASMQTLCPPRYSEFVRDLQRTLSQ</sequence>
<reference evidence="1 2" key="1">
    <citation type="submission" date="2024-09" db="EMBL/GenBank/DDBJ databases">
        <title>Floridaenema gen nov. (Aerosakkonemataceae, Aerosakkonematales ord. nov., Cyanobacteria) from benthic tropical and subtropical fresh waters, with the description of four new species.</title>
        <authorList>
            <person name="Moretto J.A."/>
            <person name="Berthold D.E."/>
            <person name="Lefler F.W."/>
            <person name="Huang I.-S."/>
            <person name="Laughinghouse H. IV."/>
        </authorList>
    </citation>
    <scope>NUCLEOTIDE SEQUENCE [LARGE SCALE GENOMIC DNA]</scope>
    <source>
        <strain evidence="1 2">BLCC-F46</strain>
    </source>
</reference>